<dbReference type="AlphaFoldDB" id="A0A1I7UC34"/>
<proteinExistence type="predicted"/>
<sequence>MSVKTEYSEIDRLTKLNRDLCIQHTKDYDLIQELKTALKEQEDLIEEKEQLCGEYLDELKAMKEEKTKFAEKVNNEMKELMETAKQIREEDHSEIVRLKEALLGAKTLLEAKNQLENEVVDVKESIANAKEHVKQLLSLIDDQDKIIGTLNAENAEFQRKFETENLIEKAKDESEHENRGKAQKKVRFEVCQRVLGVDDDKIVSSNLAPTVPDTPEVPEVDEGKSLELQRLEDLFAKLYPVDPNAEIVQDAQKLILEPSNIPEVQIIGPTVGKNVMIQLSPVQSQNDLSEMPKVIKDGETPTERRSDFKTNPKNVQTSGETPAPSVSTPNAPYLPPPMIPFAMPPGYVVPDSLLEHYYSYLYPCGYIPYQVPTPGQVPTYDQEPTNGQAPSPFPPMYPFNY</sequence>
<feature type="compositionally biased region" description="Basic and acidic residues" evidence="2">
    <location>
        <begin position="293"/>
        <end position="310"/>
    </location>
</feature>
<accession>A0A1I7UC34</accession>
<keyword evidence="3" id="KW-1185">Reference proteome</keyword>
<evidence type="ECO:0000313" key="4">
    <source>
        <dbReference type="WBParaSite" id="Csp11.Scaffold629.g7824.t1"/>
    </source>
</evidence>
<evidence type="ECO:0000256" key="2">
    <source>
        <dbReference type="SAM" id="MobiDB-lite"/>
    </source>
</evidence>
<protein>
    <submittedName>
        <fullName evidence="4">Tropomyosin</fullName>
    </submittedName>
</protein>
<feature type="coiled-coil region" evidence="1">
    <location>
        <begin position="31"/>
        <end position="132"/>
    </location>
</feature>
<name>A0A1I7UC34_9PELO</name>
<feature type="compositionally biased region" description="Polar residues" evidence="2">
    <location>
        <begin position="311"/>
        <end position="329"/>
    </location>
</feature>
<dbReference type="WBParaSite" id="Csp11.Scaffold629.g7824.t1">
    <property type="protein sequence ID" value="Csp11.Scaffold629.g7824.t1"/>
    <property type="gene ID" value="Csp11.Scaffold629.g7824"/>
</dbReference>
<dbReference type="Proteomes" id="UP000095282">
    <property type="component" value="Unplaced"/>
</dbReference>
<evidence type="ECO:0000313" key="3">
    <source>
        <dbReference type="Proteomes" id="UP000095282"/>
    </source>
</evidence>
<organism evidence="3 4">
    <name type="scientific">Caenorhabditis tropicalis</name>
    <dbReference type="NCBI Taxonomy" id="1561998"/>
    <lineage>
        <taxon>Eukaryota</taxon>
        <taxon>Metazoa</taxon>
        <taxon>Ecdysozoa</taxon>
        <taxon>Nematoda</taxon>
        <taxon>Chromadorea</taxon>
        <taxon>Rhabditida</taxon>
        <taxon>Rhabditina</taxon>
        <taxon>Rhabditomorpha</taxon>
        <taxon>Rhabditoidea</taxon>
        <taxon>Rhabditidae</taxon>
        <taxon>Peloderinae</taxon>
        <taxon>Caenorhabditis</taxon>
    </lineage>
</organism>
<evidence type="ECO:0000256" key="1">
    <source>
        <dbReference type="SAM" id="Coils"/>
    </source>
</evidence>
<keyword evidence="1" id="KW-0175">Coiled coil</keyword>
<feature type="region of interest" description="Disordered" evidence="2">
    <location>
        <begin position="288"/>
        <end position="329"/>
    </location>
</feature>
<reference evidence="4" key="1">
    <citation type="submission" date="2016-11" db="UniProtKB">
        <authorList>
            <consortium name="WormBaseParasite"/>
        </authorList>
    </citation>
    <scope>IDENTIFICATION</scope>
</reference>